<dbReference type="NCBIfam" id="TIGR02937">
    <property type="entry name" value="sigma70-ECF"/>
    <property type="match status" value="1"/>
</dbReference>
<feature type="domain" description="RNA polymerase sigma-70 region 2" evidence="4">
    <location>
        <begin position="19"/>
        <end position="86"/>
    </location>
</feature>
<proteinExistence type="predicted"/>
<evidence type="ECO:0000259" key="5">
    <source>
        <dbReference type="Pfam" id="PF08281"/>
    </source>
</evidence>
<evidence type="ECO:0000259" key="4">
    <source>
        <dbReference type="Pfam" id="PF04542"/>
    </source>
</evidence>
<dbReference type="RefSeq" id="WP_216417824.1">
    <property type="nucleotide sequence ID" value="NZ_JAHLQK010000004.1"/>
</dbReference>
<evidence type="ECO:0000256" key="2">
    <source>
        <dbReference type="ARBA" id="ARBA00023082"/>
    </source>
</evidence>
<dbReference type="InterPro" id="IPR039425">
    <property type="entry name" value="RNA_pol_sigma-70-like"/>
</dbReference>
<accession>A0ABS6G4E4</accession>
<dbReference type="InterPro" id="IPR007627">
    <property type="entry name" value="RNA_pol_sigma70_r2"/>
</dbReference>
<evidence type="ECO:0000256" key="1">
    <source>
        <dbReference type="ARBA" id="ARBA00023015"/>
    </source>
</evidence>
<feature type="domain" description="RNA polymerase sigma factor 70 region 4 type 2" evidence="5">
    <location>
        <begin position="121"/>
        <end position="169"/>
    </location>
</feature>
<evidence type="ECO:0000256" key="3">
    <source>
        <dbReference type="ARBA" id="ARBA00023163"/>
    </source>
</evidence>
<dbReference type="Proteomes" id="UP000779508">
    <property type="component" value="Unassembled WGS sequence"/>
</dbReference>
<dbReference type="EMBL" id="JAHLQK010000004">
    <property type="protein sequence ID" value="MBU5677249.1"/>
    <property type="molecule type" value="Genomic_DNA"/>
</dbReference>
<dbReference type="Pfam" id="PF04542">
    <property type="entry name" value="Sigma70_r2"/>
    <property type="match status" value="1"/>
</dbReference>
<dbReference type="CDD" id="cd06171">
    <property type="entry name" value="Sigma70_r4"/>
    <property type="match status" value="1"/>
</dbReference>
<evidence type="ECO:0000313" key="6">
    <source>
        <dbReference type="EMBL" id="MBU5677249.1"/>
    </source>
</evidence>
<dbReference type="PANTHER" id="PTHR43133">
    <property type="entry name" value="RNA POLYMERASE ECF-TYPE SIGMA FACTO"/>
    <property type="match status" value="1"/>
</dbReference>
<sequence>MKIFLEKQDNKEVIPYKILFETYKDKVYRVAYYIVKNEHDAKDIVQEAFITAYRKMSSLKDPSKFGSWICTIASNLAKEKYMKSKRELLIDDYDNVISLSNNRFNLDTVEDKIEKKELNKEIMEQIHSLDSHYREVILLYYYMNLSYAEIAQTLNIKEGTVKSRVSRAKNLIKDKIIKNNISDYYITYGKSGK</sequence>
<keyword evidence="3" id="KW-0804">Transcription</keyword>
<evidence type="ECO:0000313" key="7">
    <source>
        <dbReference type="Proteomes" id="UP000779508"/>
    </source>
</evidence>
<reference evidence="6 7" key="1">
    <citation type="submission" date="2021-06" db="EMBL/GenBank/DDBJ databases">
        <authorList>
            <person name="Sun Q."/>
            <person name="Li D."/>
        </authorList>
    </citation>
    <scope>NUCLEOTIDE SEQUENCE [LARGE SCALE GENOMIC DNA]</scope>
    <source>
        <strain evidence="6 7">MSJ-5</strain>
    </source>
</reference>
<name>A0ABS6G4E4_9FIRM</name>
<keyword evidence="7" id="KW-1185">Reference proteome</keyword>
<dbReference type="InterPro" id="IPR013249">
    <property type="entry name" value="RNA_pol_sigma70_r4_t2"/>
</dbReference>
<gene>
    <name evidence="6" type="ORF">KQI88_12580</name>
</gene>
<keyword evidence="2" id="KW-0731">Sigma factor</keyword>
<organism evidence="6 7">
    <name type="scientific">Alkaliphilus flagellatus</name>
    <dbReference type="NCBI Taxonomy" id="2841507"/>
    <lineage>
        <taxon>Bacteria</taxon>
        <taxon>Bacillati</taxon>
        <taxon>Bacillota</taxon>
        <taxon>Clostridia</taxon>
        <taxon>Peptostreptococcales</taxon>
        <taxon>Natronincolaceae</taxon>
        <taxon>Alkaliphilus</taxon>
    </lineage>
</organism>
<comment type="caution">
    <text evidence="6">The sequence shown here is derived from an EMBL/GenBank/DDBJ whole genome shotgun (WGS) entry which is preliminary data.</text>
</comment>
<dbReference type="Pfam" id="PF08281">
    <property type="entry name" value="Sigma70_r4_2"/>
    <property type="match status" value="1"/>
</dbReference>
<dbReference type="PANTHER" id="PTHR43133:SF60">
    <property type="entry name" value="RNA POLYMERASE SIGMA FACTOR SIGV"/>
    <property type="match status" value="1"/>
</dbReference>
<protein>
    <submittedName>
        <fullName evidence="6">RNA polymerase sigma factor</fullName>
    </submittedName>
</protein>
<dbReference type="InterPro" id="IPR014284">
    <property type="entry name" value="RNA_pol_sigma-70_dom"/>
</dbReference>
<keyword evidence="1" id="KW-0805">Transcription regulation</keyword>